<dbReference type="Proteomes" id="UP000663891">
    <property type="component" value="Unassembled WGS sequence"/>
</dbReference>
<sequence length="154" mass="16547">MIKYILPENASYAVQQAQSNNQPISDLVTTELVINSQSFNIPSSGSSTSKTGLIVGLTVGLAAGLGVILAVIYATYKFNKRFKHRRLINDTEMNNRSNGPENDSLTSPETSGLQSTPISNPPLPTETTRVPSAVSVTTLNVTETNKSMTPVQHI</sequence>
<comment type="caution">
    <text evidence="3">The sequence shown here is derived from an EMBL/GenBank/DDBJ whole genome shotgun (WGS) entry which is preliminary data.</text>
</comment>
<keyword evidence="2" id="KW-0472">Membrane</keyword>
<proteinExistence type="predicted"/>
<dbReference type="AlphaFoldDB" id="A0A814HLX3"/>
<evidence type="ECO:0000256" key="2">
    <source>
        <dbReference type="SAM" id="Phobius"/>
    </source>
</evidence>
<evidence type="ECO:0000313" key="4">
    <source>
        <dbReference type="Proteomes" id="UP000663891"/>
    </source>
</evidence>
<evidence type="ECO:0000313" key="3">
    <source>
        <dbReference type="EMBL" id="CAF1011420.1"/>
    </source>
</evidence>
<keyword evidence="2" id="KW-1133">Transmembrane helix</keyword>
<dbReference type="EMBL" id="CAJNON010000132">
    <property type="protein sequence ID" value="CAF1011420.1"/>
    <property type="molecule type" value="Genomic_DNA"/>
</dbReference>
<gene>
    <name evidence="3" type="ORF">VCS650_LOCUS15286</name>
</gene>
<feature type="region of interest" description="Disordered" evidence="1">
    <location>
        <begin position="91"/>
        <end position="132"/>
    </location>
</feature>
<feature type="compositionally biased region" description="Polar residues" evidence="1">
    <location>
        <begin position="91"/>
        <end position="118"/>
    </location>
</feature>
<accession>A0A814HLX3</accession>
<name>A0A814HLX3_9BILA</name>
<keyword evidence="2" id="KW-0812">Transmembrane</keyword>
<reference evidence="3" key="1">
    <citation type="submission" date="2021-02" db="EMBL/GenBank/DDBJ databases">
        <authorList>
            <person name="Nowell W R."/>
        </authorList>
    </citation>
    <scope>NUCLEOTIDE SEQUENCE</scope>
</reference>
<organism evidence="3 4">
    <name type="scientific">Adineta steineri</name>
    <dbReference type="NCBI Taxonomy" id="433720"/>
    <lineage>
        <taxon>Eukaryota</taxon>
        <taxon>Metazoa</taxon>
        <taxon>Spiralia</taxon>
        <taxon>Gnathifera</taxon>
        <taxon>Rotifera</taxon>
        <taxon>Eurotatoria</taxon>
        <taxon>Bdelloidea</taxon>
        <taxon>Adinetida</taxon>
        <taxon>Adinetidae</taxon>
        <taxon>Adineta</taxon>
    </lineage>
</organism>
<evidence type="ECO:0000256" key="1">
    <source>
        <dbReference type="SAM" id="MobiDB-lite"/>
    </source>
</evidence>
<feature type="transmembrane region" description="Helical" evidence="2">
    <location>
        <begin position="53"/>
        <end position="76"/>
    </location>
</feature>
<protein>
    <submittedName>
        <fullName evidence="3">Uncharacterized protein</fullName>
    </submittedName>
</protein>